<evidence type="ECO:0000313" key="3">
    <source>
        <dbReference type="EMBL" id="KAK3604644.1"/>
    </source>
</evidence>
<keyword evidence="4" id="KW-1185">Reference proteome</keyword>
<dbReference type="InterPro" id="IPR018105">
    <property type="entry name" value="Translational_control_tumour_p"/>
</dbReference>
<dbReference type="PANTHER" id="PTHR11991:SF0">
    <property type="entry name" value="TRANSLATIONALLY-CONTROLLED TUMOR PROTEIN"/>
    <property type="match status" value="1"/>
</dbReference>
<dbReference type="AlphaFoldDB" id="A0AAE0T6H9"/>
<evidence type="ECO:0000313" key="4">
    <source>
        <dbReference type="Proteomes" id="UP001195483"/>
    </source>
</evidence>
<sequence>MKIFKCLITGDEVLADTFKMELKDNCYYIVEGKMTTVSNKIDEALLGSNPSAEEQDEGTDDSAVSGIDVVINHKLMEIQLDKKSFKTYSQKFCKSALAKLQEKEADGVVPKGQADAFKSNAPAFFKMIMGNLEDYQFYGSEHFYDDDNGTLLYCKWEGETPKFYFMKDSVEEEKV</sequence>
<evidence type="ECO:0000259" key="2">
    <source>
        <dbReference type="PROSITE" id="PS51797"/>
    </source>
</evidence>
<dbReference type="PRINTS" id="PR01653">
    <property type="entry name" value="TCTPROTEIN"/>
</dbReference>
<proteinExistence type="inferred from homology"/>
<comment type="similarity">
    <text evidence="1">Belongs to the TCTP family.</text>
</comment>
<dbReference type="GO" id="GO:0005509">
    <property type="term" value="F:calcium ion binding"/>
    <property type="evidence" value="ECO:0007669"/>
    <property type="project" value="TreeGrafter"/>
</dbReference>
<dbReference type="PROSITE" id="PS51797">
    <property type="entry name" value="TCTP_3"/>
    <property type="match status" value="1"/>
</dbReference>
<dbReference type="GO" id="GO:0005737">
    <property type="term" value="C:cytoplasm"/>
    <property type="evidence" value="ECO:0007669"/>
    <property type="project" value="TreeGrafter"/>
</dbReference>
<dbReference type="InterPro" id="IPR011057">
    <property type="entry name" value="Mss4-like_sf"/>
</dbReference>
<name>A0AAE0T6H9_9BIVA</name>
<dbReference type="SUPFAM" id="SSF51316">
    <property type="entry name" value="Mss4-like"/>
    <property type="match status" value="1"/>
</dbReference>
<dbReference type="Pfam" id="PF00838">
    <property type="entry name" value="TCTP"/>
    <property type="match status" value="1"/>
</dbReference>
<dbReference type="EMBL" id="JAEAOA010000493">
    <property type="protein sequence ID" value="KAK3604644.1"/>
    <property type="molecule type" value="Genomic_DNA"/>
</dbReference>
<gene>
    <name evidence="3" type="ORF">CHS0354_007187</name>
</gene>
<feature type="domain" description="TCTP" evidence="2">
    <location>
        <begin position="1"/>
        <end position="175"/>
    </location>
</feature>
<dbReference type="Proteomes" id="UP001195483">
    <property type="component" value="Unassembled WGS sequence"/>
</dbReference>
<reference evidence="3" key="2">
    <citation type="journal article" date="2021" name="Genome Biol. Evol.">
        <title>Developing a high-quality reference genome for a parasitic bivalve with doubly uniparental inheritance (Bivalvia: Unionida).</title>
        <authorList>
            <person name="Smith C.H."/>
        </authorList>
    </citation>
    <scope>NUCLEOTIDE SEQUENCE</scope>
    <source>
        <strain evidence="3">CHS0354</strain>
        <tissue evidence="3">Mantle</tissue>
    </source>
</reference>
<dbReference type="InterPro" id="IPR011323">
    <property type="entry name" value="Mss4/transl-control_tumour"/>
</dbReference>
<accession>A0AAE0T6H9</accession>
<reference evidence="3" key="1">
    <citation type="journal article" date="2021" name="Genome Biol. Evol.">
        <title>A High-Quality Reference Genome for a Parasitic Bivalve with Doubly Uniparental Inheritance (Bivalvia: Unionida).</title>
        <authorList>
            <person name="Smith C.H."/>
        </authorList>
    </citation>
    <scope>NUCLEOTIDE SEQUENCE</scope>
    <source>
        <strain evidence="3">CHS0354</strain>
    </source>
</reference>
<protein>
    <recommendedName>
        <fullName evidence="2">TCTP domain-containing protein</fullName>
    </recommendedName>
</protein>
<dbReference type="Gene3D" id="2.170.150.10">
    <property type="entry name" value="Metal Binding Protein, Guanine Nucleotide Exchange Factor, Chain A"/>
    <property type="match status" value="1"/>
</dbReference>
<evidence type="ECO:0000256" key="1">
    <source>
        <dbReference type="PROSITE-ProRule" id="PRU01133"/>
    </source>
</evidence>
<dbReference type="InterPro" id="IPR034737">
    <property type="entry name" value="TCTP"/>
</dbReference>
<reference evidence="3" key="3">
    <citation type="submission" date="2023-05" db="EMBL/GenBank/DDBJ databases">
        <authorList>
            <person name="Smith C.H."/>
        </authorList>
    </citation>
    <scope>NUCLEOTIDE SEQUENCE</scope>
    <source>
        <strain evidence="3">CHS0354</strain>
        <tissue evidence="3">Mantle</tissue>
    </source>
</reference>
<comment type="caution">
    <text evidence="3">The sequence shown here is derived from an EMBL/GenBank/DDBJ whole genome shotgun (WGS) entry which is preliminary data.</text>
</comment>
<dbReference type="PANTHER" id="PTHR11991">
    <property type="entry name" value="TRANSLATIONALLY CONTROLLED TUMOR PROTEIN-RELATED"/>
    <property type="match status" value="1"/>
</dbReference>
<organism evidence="3 4">
    <name type="scientific">Potamilus streckersoni</name>
    <dbReference type="NCBI Taxonomy" id="2493646"/>
    <lineage>
        <taxon>Eukaryota</taxon>
        <taxon>Metazoa</taxon>
        <taxon>Spiralia</taxon>
        <taxon>Lophotrochozoa</taxon>
        <taxon>Mollusca</taxon>
        <taxon>Bivalvia</taxon>
        <taxon>Autobranchia</taxon>
        <taxon>Heteroconchia</taxon>
        <taxon>Palaeoheterodonta</taxon>
        <taxon>Unionida</taxon>
        <taxon>Unionoidea</taxon>
        <taxon>Unionidae</taxon>
        <taxon>Ambleminae</taxon>
        <taxon>Lampsilini</taxon>
        <taxon>Potamilus</taxon>
    </lineage>
</organism>